<dbReference type="PANTHER" id="PTHR32332:SF31">
    <property type="entry name" value="2-NITROPROPANE DIOXYGENASE FAMILY, PUTATIVE (AFU_ORTHOLOGUE AFUA_2G09850)-RELATED"/>
    <property type="match status" value="1"/>
</dbReference>
<dbReference type="SUPFAM" id="SSF51412">
    <property type="entry name" value="Inosine monophosphate dehydrogenase (IMPDH)"/>
    <property type="match status" value="1"/>
</dbReference>
<dbReference type="InterPro" id="IPR004136">
    <property type="entry name" value="NMO"/>
</dbReference>
<keyword evidence="3" id="KW-0560">Oxidoreductase</keyword>
<dbReference type="Gene3D" id="3.20.20.70">
    <property type="entry name" value="Aldolase class I"/>
    <property type="match status" value="1"/>
</dbReference>
<dbReference type="Proteomes" id="UP001172673">
    <property type="component" value="Unassembled WGS sequence"/>
</dbReference>
<evidence type="ECO:0000256" key="2">
    <source>
        <dbReference type="ARBA" id="ARBA00022643"/>
    </source>
</evidence>
<evidence type="ECO:0000313" key="5">
    <source>
        <dbReference type="Proteomes" id="UP001172673"/>
    </source>
</evidence>
<proteinExistence type="predicted"/>
<name>A0AA39CC37_9EURO</name>
<evidence type="ECO:0000256" key="1">
    <source>
        <dbReference type="ARBA" id="ARBA00022630"/>
    </source>
</evidence>
<comment type="caution">
    <text evidence="4">The sequence shown here is derived from an EMBL/GenBank/DDBJ whole genome shotgun (WGS) entry which is preliminary data.</text>
</comment>
<dbReference type="PANTHER" id="PTHR32332">
    <property type="entry name" value="2-NITROPROPANE DIOXYGENASE"/>
    <property type="match status" value="1"/>
</dbReference>
<evidence type="ECO:0008006" key="6">
    <source>
        <dbReference type="Google" id="ProtNLM"/>
    </source>
</evidence>
<dbReference type="Gene3D" id="3.30.300.30">
    <property type="match status" value="1"/>
</dbReference>
<dbReference type="InterPro" id="IPR013785">
    <property type="entry name" value="Aldolase_TIM"/>
</dbReference>
<dbReference type="SUPFAM" id="SSF56801">
    <property type="entry name" value="Acetyl-CoA synthetase-like"/>
    <property type="match status" value="1"/>
</dbReference>
<dbReference type="InterPro" id="IPR045851">
    <property type="entry name" value="AMP-bd_C_sf"/>
</dbReference>
<keyword evidence="1" id="KW-0285">Flavoprotein</keyword>
<gene>
    <name evidence="4" type="ORF">H2200_012604</name>
</gene>
<organism evidence="4 5">
    <name type="scientific">Cladophialophora chaetospira</name>
    <dbReference type="NCBI Taxonomy" id="386627"/>
    <lineage>
        <taxon>Eukaryota</taxon>
        <taxon>Fungi</taxon>
        <taxon>Dikarya</taxon>
        <taxon>Ascomycota</taxon>
        <taxon>Pezizomycotina</taxon>
        <taxon>Eurotiomycetes</taxon>
        <taxon>Chaetothyriomycetidae</taxon>
        <taxon>Chaetothyriales</taxon>
        <taxon>Herpotrichiellaceae</taxon>
        <taxon>Cladophialophora</taxon>
    </lineage>
</organism>
<dbReference type="AlphaFoldDB" id="A0AA39CC37"/>
<evidence type="ECO:0000313" key="4">
    <source>
        <dbReference type="EMBL" id="KAJ9602824.1"/>
    </source>
</evidence>
<protein>
    <recommendedName>
        <fullName evidence="6">Nitronate monooxygenase</fullName>
    </recommendedName>
</protein>
<keyword evidence="2" id="KW-0288">FMN</keyword>
<dbReference type="Pfam" id="PF03060">
    <property type="entry name" value="NMO"/>
    <property type="match status" value="1"/>
</dbReference>
<accession>A0AA39CC37</accession>
<evidence type="ECO:0000256" key="3">
    <source>
        <dbReference type="ARBA" id="ARBA00023002"/>
    </source>
</evidence>
<keyword evidence="5" id="KW-1185">Reference proteome</keyword>
<sequence length="430" mass="46449">MLAGMGVAAGPKLAAAVTNAGGIGVIGGHGYNPEGLRQQIQELKSYLIDKDAPFGVDLLIPQVGGNARKTNYDYSKGKLMELIDVIVEMKTRVFVSAIGIPPKAAVDRLHANGILYMNMIGHPKHVQKCIDNDVDIVCAQGGEAGGHTGDVPFSILIPAVAKLARGQKSKFTGLDVQVVAAGGVSGGESLAAALMLGAAAVWVGTRFIVAEEAGASKAHQDAVIGASMDDTIRTIIFSGRPLRVRKTPYILNWEEKRQDEIKDLTGRGILPVVHDAEAHEDDEEIMDNMHPYLMGVVAGLVNKRSTAREIVDEIVDGAAERLRAGSISLVELFKNDDVVVMNVISRKKHVDFPTLANELPVAYIVRQSSHDQLTEQKIKEYVKGKVAKHKRLEGGVFFMDSIPKSPTEKILKGLPREKAREDVKARRAHL</sequence>
<dbReference type="CDD" id="cd04730">
    <property type="entry name" value="NPD_like"/>
    <property type="match status" value="1"/>
</dbReference>
<dbReference type="EMBL" id="JAPDRK010000024">
    <property type="protein sequence ID" value="KAJ9602824.1"/>
    <property type="molecule type" value="Genomic_DNA"/>
</dbReference>
<dbReference type="GO" id="GO:0018580">
    <property type="term" value="F:nitronate monooxygenase activity"/>
    <property type="evidence" value="ECO:0007669"/>
    <property type="project" value="InterPro"/>
</dbReference>
<reference evidence="4" key="1">
    <citation type="submission" date="2022-10" db="EMBL/GenBank/DDBJ databases">
        <title>Culturing micro-colonial fungi from biological soil crusts in the Mojave desert and describing Neophaeococcomyces mojavensis, and introducing the new genera and species Taxawa tesnikishii.</title>
        <authorList>
            <person name="Kurbessoian T."/>
            <person name="Stajich J.E."/>
        </authorList>
    </citation>
    <scope>NUCLEOTIDE SEQUENCE</scope>
    <source>
        <strain evidence="4">TK_41</strain>
    </source>
</reference>